<keyword evidence="4" id="KW-1185">Reference proteome</keyword>
<feature type="compositionally biased region" description="Basic and acidic residues" evidence="1">
    <location>
        <begin position="440"/>
        <end position="452"/>
    </location>
</feature>
<feature type="compositionally biased region" description="Low complexity" evidence="1">
    <location>
        <begin position="567"/>
        <end position="587"/>
    </location>
</feature>
<evidence type="ECO:0000313" key="4">
    <source>
        <dbReference type="Proteomes" id="UP001141253"/>
    </source>
</evidence>
<organism evidence="3 4">
    <name type="scientific">Salix suchowensis</name>
    <dbReference type="NCBI Taxonomy" id="1278906"/>
    <lineage>
        <taxon>Eukaryota</taxon>
        <taxon>Viridiplantae</taxon>
        <taxon>Streptophyta</taxon>
        <taxon>Embryophyta</taxon>
        <taxon>Tracheophyta</taxon>
        <taxon>Spermatophyta</taxon>
        <taxon>Magnoliopsida</taxon>
        <taxon>eudicotyledons</taxon>
        <taxon>Gunneridae</taxon>
        <taxon>Pentapetalae</taxon>
        <taxon>rosids</taxon>
        <taxon>fabids</taxon>
        <taxon>Malpighiales</taxon>
        <taxon>Salicaceae</taxon>
        <taxon>Saliceae</taxon>
        <taxon>Salix</taxon>
    </lineage>
</organism>
<protein>
    <recommendedName>
        <fullName evidence="5">Hydroxyproline-rich glycoprotein family protein</fullName>
    </recommendedName>
</protein>
<dbReference type="PANTHER" id="PTHR34059">
    <property type="entry name" value="EXPRESSED PROTEIN"/>
    <property type="match status" value="1"/>
</dbReference>
<feature type="compositionally biased region" description="Pro residues" evidence="1">
    <location>
        <begin position="403"/>
        <end position="415"/>
    </location>
</feature>
<accession>A0ABQ9C5Q3</accession>
<dbReference type="PANTHER" id="PTHR34059:SF1">
    <property type="entry name" value="EXPRESSED PROTEIN"/>
    <property type="match status" value="1"/>
</dbReference>
<keyword evidence="2" id="KW-1133">Transmembrane helix</keyword>
<evidence type="ECO:0008006" key="5">
    <source>
        <dbReference type="Google" id="ProtNLM"/>
    </source>
</evidence>
<sequence length="619" mass="69803">MCSLLPKTSLSPLSISISCFSFFLFFVLHFSFAPKASLLPPPLCILFQSTATYKHRKILSFSFSFSSSMADANYHTKYHQLNQANPGRYYTNFLYKALIVAFFLILLPLFPSQALEFLNQTLNTRGWEFLHLVFVGIAVSYGLFSRRNDETEKEINSSNPSKIHNAQSYVSRFLQVSSTFDDEVDSPPKSEETKVQTWSNQYYRNDPVVVVAEQNSALDKEQRATSSGIVEKPLLLPGRSLKSRVIDADVDETGKECACGSASISRSNSVSASKRFSSNSSKNKSGEFGGLYFQELEEKLKENVVLHSPIPWRSRSGRMEMKEANSPLYNLSPSSEKSEYNRSFKSQVPQSARSSSATSSPKLYPSSPSFSPPKKFSPSPSFSSEVHGRSVEDFVRKKSIYRSPPPPPPPPPPPMNRKSSSVKPISSFIHDEVLFERELKRSFTNEPKDLNRGGDLPMPKSVRTVRSNDLHDEARREKEFDDRIRSNEEKRLREVEGRGKERTGRKTVGFDHSSFQTEKQNRESVSLTPQPTFMEFPEEEFIEKSLMECEEGSEIEEEEEEDIIAGSSYTSSTAASQEKQAAAASAAIDGGPDVDKKAGEFISKFREQIRLQRREPLKK</sequence>
<feature type="compositionally biased region" description="Low complexity" evidence="1">
    <location>
        <begin position="351"/>
        <end position="384"/>
    </location>
</feature>
<keyword evidence="2" id="KW-0472">Membrane</keyword>
<keyword evidence="2" id="KW-0812">Transmembrane</keyword>
<proteinExistence type="predicted"/>
<feature type="compositionally biased region" description="Polar residues" evidence="1">
    <location>
        <begin position="513"/>
        <end position="531"/>
    </location>
</feature>
<feature type="transmembrane region" description="Helical" evidence="2">
    <location>
        <begin position="93"/>
        <end position="115"/>
    </location>
</feature>
<dbReference type="Proteomes" id="UP001141253">
    <property type="component" value="Chromosome 1"/>
</dbReference>
<dbReference type="InterPro" id="IPR008480">
    <property type="entry name" value="DUF761_pln"/>
</dbReference>
<dbReference type="EMBL" id="JAPFFI010000005">
    <property type="protein sequence ID" value="KAJ6394244.1"/>
    <property type="molecule type" value="Genomic_DNA"/>
</dbReference>
<gene>
    <name evidence="3" type="ORF">OIU77_023466</name>
</gene>
<feature type="region of interest" description="Disordered" evidence="1">
    <location>
        <begin position="326"/>
        <end position="425"/>
    </location>
</feature>
<feature type="compositionally biased region" description="Basic and acidic residues" evidence="1">
    <location>
        <begin position="386"/>
        <end position="396"/>
    </location>
</feature>
<dbReference type="Pfam" id="PF05553">
    <property type="entry name" value="DUF761"/>
    <property type="match status" value="1"/>
</dbReference>
<feature type="region of interest" description="Disordered" evidence="1">
    <location>
        <begin position="550"/>
        <end position="599"/>
    </location>
</feature>
<dbReference type="PROSITE" id="PS51257">
    <property type="entry name" value="PROKAR_LIPOPROTEIN"/>
    <property type="match status" value="1"/>
</dbReference>
<evidence type="ECO:0000313" key="3">
    <source>
        <dbReference type="EMBL" id="KAJ6394244.1"/>
    </source>
</evidence>
<feature type="compositionally biased region" description="Basic and acidic residues" evidence="1">
    <location>
        <begin position="466"/>
        <end position="504"/>
    </location>
</feature>
<evidence type="ECO:0000256" key="1">
    <source>
        <dbReference type="SAM" id="MobiDB-lite"/>
    </source>
</evidence>
<feature type="region of interest" description="Disordered" evidence="1">
    <location>
        <begin position="440"/>
        <end position="532"/>
    </location>
</feature>
<comment type="caution">
    <text evidence="3">The sequence shown here is derived from an EMBL/GenBank/DDBJ whole genome shotgun (WGS) entry which is preliminary data.</text>
</comment>
<feature type="transmembrane region" description="Helical" evidence="2">
    <location>
        <begin position="12"/>
        <end position="32"/>
    </location>
</feature>
<reference evidence="3" key="1">
    <citation type="submission" date="2022-10" db="EMBL/GenBank/DDBJ databases">
        <authorList>
            <person name="Hyden B.L."/>
            <person name="Feng K."/>
            <person name="Yates T."/>
            <person name="Jawdy S."/>
            <person name="Smart L.B."/>
            <person name="Muchero W."/>
        </authorList>
    </citation>
    <scope>NUCLEOTIDE SEQUENCE</scope>
    <source>
        <tissue evidence="3">Shoot tip</tissue>
    </source>
</reference>
<dbReference type="SUPFAM" id="SSF101447">
    <property type="entry name" value="Formin homology 2 domain (FH2 domain)"/>
    <property type="match status" value="1"/>
</dbReference>
<reference evidence="3" key="2">
    <citation type="journal article" date="2023" name="Int. J. Mol. Sci.">
        <title>De Novo Assembly and Annotation of 11 Diverse Shrub Willow (Salix) Genomes Reveals Novel Gene Organization in Sex-Linked Regions.</title>
        <authorList>
            <person name="Hyden B."/>
            <person name="Feng K."/>
            <person name="Yates T.B."/>
            <person name="Jawdy S."/>
            <person name="Cereghino C."/>
            <person name="Smart L.B."/>
            <person name="Muchero W."/>
        </authorList>
    </citation>
    <scope>NUCLEOTIDE SEQUENCE</scope>
    <source>
        <tissue evidence="3">Shoot tip</tissue>
    </source>
</reference>
<feature type="compositionally biased region" description="Acidic residues" evidence="1">
    <location>
        <begin position="550"/>
        <end position="563"/>
    </location>
</feature>
<name>A0ABQ9C5Q3_9ROSI</name>
<evidence type="ECO:0000256" key="2">
    <source>
        <dbReference type="SAM" id="Phobius"/>
    </source>
</evidence>